<evidence type="ECO:0000313" key="3">
    <source>
        <dbReference type="EMBL" id="NYJ00927.1"/>
    </source>
</evidence>
<dbReference type="Proteomes" id="UP000530424">
    <property type="component" value="Unassembled WGS sequence"/>
</dbReference>
<feature type="chain" id="PRO_5032486949" description="DUF4352 domain-containing protein" evidence="2">
    <location>
        <begin position="21"/>
        <end position="249"/>
    </location>
</feature>
<reference evidence="3 4" key="1">
    <citation type="submission" date="2020-07" db="EMBL/GenBank/DDBJ databases">
        <title>Sequencing the genomes of 1000 actinobacteria strains.</title>
        <authorList>
            <person name="Klenk H.-P."/>
        </authorList>
    </citation>
    <scope>NUCLEOTIDE SEQUENCE [LARGE SCALE GENOMIC DNA]</scope>
    <source>
        <strain evidence="3 4">DSM 103833</strain>
    </source>
</reference>
<gene>
    <name evidence="3" type="ORF">HNR19_001625</name>
</gene>
<evidence type="ECO:0000256" key="1">
    <source>
        <dbReference type="SAM" id="MobiDB-lite"/>
    </source>
</evidence>
<dbReference type="AlphaFoldDB" id="A0A853C1A8"/>
<dbReference type="EMBL" id="JACCFP010000001">
    <property type="protein sequence ID" value="NYJ00927.1"/>
    <property type="molecule type" value="Genomic_DNA"/>
</dbReference>
<feature type="signal peptide" evidence="2">
    <location>
        <begin position="1"/>
        <end position="20"/>
    </location>
</feature>
<organism evidence="3 4">
    <name type="scientific">Nocardioides thalensis</name>
    <dbReference type="NCBI Taxonomy" id="1914755"/>
    <lineage>
        <taxon>Bacteria</taxon>
        <taxon>Bacillati</taxon>
        <taxon>Actinomycetota</taxon>
        <taxon>Actinomycetes</taxon>
        <taxon>Propionibacteriales</taxon>
        <taxon>Nocardioidaceae</taxon>
        <taxon>Nocardioides</taxon>
    </lineage>
</organism>
<name>A0A853C1A8_9ACTN</name>
<keyword evidence="2" id="KW-0732">Signal</keyword>
<feature type="region of interest" description="Disordered" evidence="1">
    <location>
        <begin position="222"/>
        <end position="249"/>
    </location>
</feature>
<dbReference type="RefSeq" id="WP_179667457.1">
    <property type="nucleotide sequence ID" value="NZ_JACCFP010000001.1"/>
</dbReference>
<evidence type="ECO:0000313" key="4">
    <source>
        <dbReference type="Proteomes" id="UP000530424"/>
    </source>
</evidence>
<evidence type="ECO:0008006" key="5">
    <source>
        <dbReference type="Google" id="ProtNLM"/>
    </source>
</evidence>
<keyword evidence="4" id="KW-1185">Reference proteome</keyword>
<dbReference type="PROSITE" id="PS51257">
    <property type="entry name" value="PROKAR_LIPOPROTEIN"/>
    <property type="match status" value="1"/>
</dbReference>
<feature type="region of interest" description="Disordered" evidence="1">
    <location>
        <begin position="28"/>
        <end position="56"/>
    </location>
</feature>
<protein>
    <recommendedName>
        <fullName evidence="5">DUF4352 domain-containing protein</fullName>
    </recommendedName>
</protein>
<accession>A0A853C1A8</accession>
<proteinExistence type="predicted"/>
<sequence length="249" mass="25623">MRTTTLARRCATLLAAPVLAASLVACGGSEEEPGDDASASSDASGSAGPSEAVDPTASAYLSVGPGVELTEPGTTLRFGQPAVIAWQPKQDRTAALRVTVDRVDRTSFKESFQGWIITDEMEGQTPLFVRLSVANRGEVNVGGEPVPIAVIDDKGVRVQPTTAAEKEFVPCPGGALPKKFGPGAKADLCLLYLLAPGASFDSVGFLPVDSDAQPVGEAITWEGRLTPIDDGKGGKGDDKGRNDAGGGRG</sequence>
<feature type="compositionally biased region" description="Low complexity" evidence="1">
    <location>
        <begin position="36"/>
        <end position="52"/>
    </location>
</feature>
<comment type="caution">
    <text evidence="3">The sequence shown here is derived from an EMBL/GenBank/DDBJ whole genome shotgun (WGS) entry which is preliminary data.</text>
</comment>
<feature type="compositionally biased region" description="Basic and acidic residues" evidence="1">
    <location>
        <begin position="227"/>
        <end position="242"/>
    </location>
</feature>
<evidence type="ECO:0000256" key="2">
    <source>
        <dbReference type="SAM" id="SignalP"/>
    </source>
</evidence>